<gene>
    <name evidence="2" type="ORF">F4553_001186</name>
</gene>
<keyword evidence="3" id="KW-1185">Reference proteome</keyword>
<protein>
    <submittedName>
        <fullName evidence="2">Uncharacterized protein</fullName>
    </submittedName>
</protein>
<organism evidence="2 3">
    <name type="scientific">Allocatelliglobosispora scoriae</name>
    <dbReference type="NCBI Taxonomy" id="643052"/>
    <lineage>
        <taxon>Bacteria</taxon>
        <taxon>Bacillati</taxon>
        <taxon>Actinomycetota</taxon>
        <taxon>Actinomycetes</taxon>
        <taxon>Micromonosporales</taxon>
        <taxon>Micromonosporaceae</taxon>
        <taxon>Allocatelliglobosispora</taxon>
    </lineage>
</organism>
<keyword evidence="1" id="KW-0472">Membrane</keyword>
<feature type="transmembrane region" description="Helical" evidence="1">
    <location>
        <begin position="38"/>
        <end position="60"/>
    </location>
</feature>
<name>A0A841BFE0_9ACTN</name>
<comment type="caution">
    <text evidence="2">The sequence shown here is derived from an EMBL/GenBank/DDBJ whole genome shotgun (WGS) entry which is preliminary data.</text>
</comment>
<dbReference type="AlphaFoldDB" id="A0A841BFE0"/>
<keyword evidence="1" id="KW-0812">Transmembrane</keyword>
<sequence>MKIYVTSYRVIARVLAAYAVLFAVLGVVVAAIDLPGQAVVWGLYALLVAGFVVSAVRLLAVPRQSWVSVTREAVTWRTPRNPRRAVAASGSVPVASIVSVAVVPTEVVLVKSRPIRAHAVELDLLDGTRAVLPIWSPATGTIPALANLIGALRAACPPQVTINTDLIGS</sequence>
<keyword evidence="1" id="KW-1133">Transmembrane helix</keyword>
<evidence type="ECO:0000256" key="1">
    <source>
        <dbReference type="SAM" id="Phobius"/>
    </source>
</evidence>
<dbReference type="Proteomes" id="UP000587527">
    <property type="component" value="Unassembled WGS sequence"/>
</dbReference>
<dbReference type="EMBL" id="JACHMN010000001">
    <property type="protein sequence ID" value="MBB5867807.1"/>
    <property type="molecule type" value="Genomic_DNA"/>
</dbReference>
<proteinExistence type="predicted"/>
<accession>A0A841BFE0</accession>
<feature type="transmembrane region" description="Helical" evidence="1">
    <location>
        <begin position="12"/>
        <end position="32"/>
    </location>
</feature>
<reference evidence="2 3" key="1">
    <citation type="submission" date="2020-08" db="EMBL/GenBank/DDBJ databases">
        <title>Sequencing the genomes of 1000 actinobacteria strains.</title>
        <authorList>
            <person name="Klenk H.-P."/>
        </authorList>
    </citation>
    <scope>NUCLEOTIDE SEQUENCE [LARGE SCALE GENOMIC DNA]</scope>
    <source>
        <strain evidence="2 3">DSM 45362</strain>
    </source>
</reference>
<dbReference type="RefSeq" id="WP_184832994.1">
    <property type="nucleotide sequence ID" value="NZ_JACHMN010000001.1"/>
</dbReference>
<evidence type="ECO:0000313" key="2">
    <source>
        <dbReference type="EMBL" id="MBB5867807.1"/>
    </source>
</evidence>
<evidence type="ECO:0000313" key="3">
    <source>
        <dbReference type="Proteomes" id="UP000587527"/>
    </source>
</evidence>